<evidence type="ECO:0000313" key="14">
    <source>
        <dbReference type="Proteomes" id="UP000440694"/>
    </source>
</evidence>
<dbReference type="PROSITE" id="PS01219">
    <property type="entry name" value="AMMONIUM_TRANSP"/>
    <property type="match status" value="1"/>
</dbReference>
<sequence>MNFNGLRKLAATASAAAALYAGSALPSLAQDAPPPTLNSGDTAWMLASTCLVLMMAIPGLALFYGGMVRKKNVLSVLMATFATICLLSVIYMVVGYSLAFTTNANEGYQPYIGGLDKLLLAGVGKDSLTGTIPELVFVCFQMTFAIITPALIIGSIVDRMKFSALLIFMAAWMLLVYIPVCHWVWGGGFLSADGVLDFAGGTVVHINAGIAGLVAALVLGRRTGYGTESMAPFNLVLTLIGASLLWVGWFGFNAGSAVAANSTAGVAMMTTQVATAMAALAWMFSEWLVHGKPSLLGIASGAIAGLVAITPACGFVDPKGALVIGAAAGVGCYICSTGVKKMLGYDDSLDVFGVHGVGGIIGAILTGVFAAEAYGGKAGLLEGNFAQVPIQVYGVLATVAWCAIATFVILMVLKFTIGIRVSEAAEVEGLDVALHGESVQ</sequence>
<organism evidence="13 14">
    <name type="scientific">Hyphomicrobium album</name>
    <dbReference type="NCBI Taxonomy" id="2665159"/>
    <lineage>
        <taxon>Bacteria</taxon>
        <taxon>Pseudomonadati</taxon>
        <taxon>Pseudomonadota</taxon>
        <taxon>Alphaproteobacteria</taxon>
        <taxon>Hyphomicrobiales</taxon>
        <taxon>Hyphomicrobiaceae</taxon>
        <taxon>Hyphomicrobium</taxon>
    </lineage>
</organism>
<feature type="transmembrane region" description="Helical" evidence="10">
    <location>
        <begin position="295"/>
        <end position="315"/>
    </location>
</feature>
<dbReference type="GO" id="GO:0005886">
    <property type="term" value="C:plasma membrane"/>
    <property type="evidence" value="ECO:0007669"/>
    <property type="project" value="UniProtKB-SubCell"/>
</dbReference>
<evidence type="ECO:0000256" key="1">
    <source>
        <dbReference type="ARBA" id="ARBA00004651"/>
    </source>
</evidence>
<feature type="domain" description="Ammonium transporter AmtB-like" evidence="12">
    <location>
        <begin position="43"/>
        <end position="438"/>
    </location>
</feature>
<feature type="transmembrane region" description="Helical" evidence="10">
    <location>
        <begin position="390"/>
        <end position="413"/>
    </location>
</feature>
<feature type="signal peptide" evidence="11">
    <location>
        <begin position="1"/>
        <end position="29"/>
    </location>
</feature>
<dbReference type="PANTHER" id="PTHR43029">
    <property type="entry name" value="AMMONIUM TRANSPORTER MEP2"/>
    <property type="match status" value="1"/>
</dbReference>
<keyword evidence="11" id="KW-0732">Signal</keyword>
<evidence type="ECO:0000256" key="4">
    <source>
        <dbReference type="ARBA" id="ARBA00022475"/>
    </source>
</evidence>
<comment type="caution">
    <text evidence="13">The sequence shown here is derived from an EMBL/GenBank/DDBJ whole genome shotgun (WGS) entry which is preliminary data.</text>
</comment>
<keyword evidence="6 10" id="KW-1133">Transmembrane helix</keyword>
<dbReference type="PRINTS" id="PR00342">
    <property type="entry name" value="RHESUSRHD"/>
</dbReference>
<keyword evidence="4" id="KW-1003">Cell membrane</keyword>
<comment type="subcellular location">
    <subcellularLocation>
        <location evidence="1 10">Cell membrane</location>
        <topology evidence="1 10">Multi-pass membrane protein</topology>
    </subcellularLocation>
</comment>
<dbReference type="RefSeq" id="WP_154739361.1">
    <property type="nucleotide sequence ID" value="NZ_WMBQ01000001.1"/>
</dbReference>
<dbReference type="EMBL" id="WMBQ01000001">
    <property type="protein sequence ID" value="MTD95008.1"/>
    <property type="molecule type" value="Genomic_DNA"/>
</dbReference>
<accession>A0A6I3KKW6</accession>
<keyword evidence="14" id="KW-1185">Reference proteome</keyword>
<evidence type="ECO:0000256" key="9">
    <source>
        <dbReference type="ARBA" id="ARBA00050025"/>
    </source>
</evidence>
<feature type="transmembrane region" description="Helical" evidence="10">
    <location>
        <begin position="135"/>
        <end position="157"/>
    </location>
</feature>
<evidence type="ECO:0000256" key="10">
    <source>
        <dbReference type="RuleBase" id="RU362002"/>
    </source>
</evidence>
<dbReference type="InterPro" id="IPR024041">
    <property type="entry name" value="NH4_transpt_AmtB-like_dom"/>
</dbReference>
<dbReference type="SUPFAM" id="SSF111352">
    <property type="entry name" value="Ammonium transporter"/>
    <property type="match status" value="1"/>
</dbReference>
<dbReference type="Pfam" id="PF00909">
    <property type="entry name" value="Ammonium_transp"/>
    <property type="match status" value="1"/>
</dbReference>
<evidence type="ECO:0000256" key="5">
    <source>
        <dbReference type="ARBA" id="ARBA00022692"/>
    </source>
</evidence>
<feature type="transmembrane region" description="Helical" evidence="10">
    <location>
        <begin position="76"/>
        <end position="99"/>
    </location>
</feature>
<dbReference type="FunFam" id="1.10.3430.10:FF:000007">
    <property type="entry name" value="Ammonium transporter"/>
    <property type="match status" value="1"/>
</dbReference>
<dbReference type="InterPro" id="IPR029020">
    <property type="entry name" value="Ammonium/urea_transptr"/>
</dbReference>
<feature type="chain" id="PRO_5026122203" description="Ammonium transporter" evidence="11">
    <location>
        <begin position="30"/>
        <end position="440"/>
    </location>
</feature>
<dbReference type="PANTHER" id="PTHR43029:SF10">
    <property type="entry name" value="AMMONIUM TRANSPORTER MEP2"/>
    <property type="match status" value="1"/>
</dbReference>
<evidence type="ECO:0000256" key="8">
    <source>
        <dbReference type="ARBA" id="ARBA00023177"/>
    </source>
</evidence>
<name>A0A6I3KKW6_9HYPH</name>
<protein>
    <recommendedName>
        <fullName evidence="9 10">Ammonium transporter</fullName>
    </recommendedName>
</protein>
<keyword evidence="3 10" id="KW-0813">Transport</keyword>
<evidence type="ECO:0000256" key="3">
    <source>
        <dbReference type="ARBA" id="ARBA00022448"/>
    </source>
</evidence>
<dbReference type="AlphaFoldDB" id="A0A6I3KKW6"/>
<feature type="transmembrane region" description="Helical" evidence="10">
    <location>
        <begin position="198"/>
        <end position="219"/>
    </location>
</feature>
<feature type="transmembrane region" description="Helical" evidence="10">
    <location>
        <begin position="321"/>
        <end position="339"/>
    </location>
</feature>
<evidence type="ECO:0000256" key="11">
    <source>
        <dbReference type="SAM" id="SignalP"/>
    </source>
</evidence>
<evidence type="ECO:0000256" key="6">
    <source>
        <dbReference type="ARBA" id="ARBA00022989"/>
    </source>
</evidence>
<evidence type="ECO:0000256" key="2">
    <source>
        <dbReference type="ARBA" id="ARBA00005887"/>
    </source>
</evidence>
<dbReference type="Gene3D" id="1.10.3430.10">
    <property type="entry name" value="Ammonium transporter AmtB like domains"/>
    <property type="match status" value="1"/>
</dbReference>
<dbReference type="NCBIfam" id="TIGR00836">
    <property type="entry name" value="amt"/>
    <property type="match status" value="1"/>
</dbReference>
<dbReference type="InterPro" id="IPR001905">
    <property type="entry name" value="Ammonium_transpt"/>
</dbReference>
<evidence type="ECO:0000256" key="7">
    <source>
        <dbReference type="ARBA" id="ARBA00023136"/>
    </source>
</evidence>
<dbReference type="GO" id="GO:0008519">
    <property type="term" value="F:ammonium channel activity"/>
    <property type="evidence" value="ECO:0007669"/>
    <property type="project" value="InterPro"/>
</dbReference>
<dbReference type="Proteomes" id="UP000440694">
    <property type="component" value="Unassembled WGS sequence"/>
</dbReference>
<keyword evidence="5 10" id="KW-0812">Transmembrane</keyword>
<evidence type="ECO:0000313" key="13">
    <source>
        <dbReference type="EMBL" id="MTD95008.1"/>
    </source>
</evidence>
<feature type="transmembrane region" description="Helical" evidence="10">
    <location>
        <begin position="264"/>
        <end position="283"/>
    </location>
</feature>
<feature type="transmembrane region" description="Helical" evidence="10">
    <location>
        <begin position="45"/>
        <end position="64"/>
    </location>
</feature>
<gene>
    <name evidence="13" type="primary">amt</name>
    <name evidence="13" type="ORF">GIW81_11765</name>
</gene>
<dbReference type="InterPro" id="IPR002229">
    <property type="entry name" value="RhesusRHD"/>
</dbReference>
<dbReference type="InterPro" id="IPR018047">
    <property type="entry name" value="Ammonium_transpt_CS"/>
</dbReference>
<proteinExistence type="inferred from homology"/>
<feature type="transmembrane region" description="Helical" evidence="10">
    <location>
        <begin position="164"/>
        <end position="186"/>
    </location>
</feature>
<feature type="transmembrane region" description="Helical" evidence="10">
    <location>
        <begin position="231"/>
        <end position="252"/>
    </location>
</feature>
<evidence type="ECO:0000259" key="12">
    <source>
        <dbReference type="Pfam" id="PF00909"/>
    </source>
</evidence>
<comment type="similarity">
    <text evidence="2 10">Belongs to the ammonia transporter channel (TC 1.A.11.2) family.</text>
</comment>
<reference evidence="13 14" key="1">
    <citation type="submission" date="2019-11" db="EMBL/GenBank/DDBJ databases">
        <title>Identification of a novel strain.</title>
        <authorList>
            <person name="Xu Q."/>
            <person name="Wang G."/>
        </authorList>
    </citation>
    <scope>NUCLEOTIDE SEQUENCE [LARGE SCALE GENOMIC DNA]</scope>
    <source>
        <strain evidence="14">xq</strain>
    </source>
</reference>
<keyword evidence="8 10" id="KW-0924">Ammonia transport</keyword>
<keyword evidence="7 10" id="KW-0472">Membrane</keyword>
<feature type="transmembrane region" description="Helical" evidence="10">
    <location>
        <begin position="351"/>
        <end position="370"/>
    </location>
</feature>